<dbReference type="SMART" id="SM00829">
    <property type="entry name" value="PKS_ER"/>
    <property type="match status" value="1"/>
</dbReference>
<keyword evidence="7" id="KW-1185">Reference proteome</keyword>
<evidence type="ECO:0000256" key="3">
    <source>
        <dbReference type="ARBA" id="ARBA00023002"/>
    </source>
</evidence>
<comment type="caution">
    <text evidence="6">The sequence shown here is derived from an EMBL/GenBank/DDBJ whole genome shotgun (WGS) entry which is preliminary data.</text>
</comment>
<evidence type="ECO:0000313" key="6">
    <source>
        <dbReference type="EMBL" id="NYH73058.1"/>
    </source>
</evidence>
<reference evidence="6 7" key="1">
    <citation type="submission" date="2020-07" db="EMBL/GenBank/DDBJ databases">
        <title>Genomic analyses of the natural microbiome of Caenorhabditis elegans.</title>
        <authorList>
            <person name="Samuel B."/>
        </authorList>
    </citation>
    <scope>NUCLEOTIDE SEQUENCE [LARGE SCALE GENOMIC DNA]</scope>
    <source>
        <strain evidence="6 7">BIGb0408</strain>
    </source>
</reference>
<evidence type="ECO:0000256" key="4">
    <source>
        <dbReference type="RuleBase" id="RU361277"/>
    </source>
</evidence>
<evidence type="ECO:0000256" key="1">
    <source>
        <dbReference type="ARBA" id="ARBA00022723"/>
    </source>
</evidence>
<keyword evidence="3 6" id="KW-0560">Oxidoreductase</keyword>
<evidence type="ECO:0000313" key="7">
    <source>
        <dbReference type="Proteomes" id="UP000578688"/>
    </source>
</evidence>
<feature type="domain" description="Enoyl reductase (ER)" evidence="5">
    <location>
        <begin position="5"/>
        <end position="336"/>
    </location>
</feature>
<dbReference type="CDD" id="cd08261">
    <property type="entry name" value="Zn_ADH7"/>
    <property type="match status" value="1"/>
</dbReference>
<dbReference type="PANTHER" id="PTHR43401">
    <property type="entry name" value="L-THREONINE 3-DEHYDROGENASE"/>
    <property type="match status" value="1"/>
</dbReference>
<dbReference type="InterPro" id="IPR036291">
    <property type="entry name" value="NAD(P)-bd_dom_sf"/>
</dbReference>
<name>A0A7Z0BQD8_9GAMM</name>
<dbReference type="EC" id="1.1.1.380" evidence="6"/>
<keyword evidence="1 4" id="KW-0479">Metal-binding</keyword>
<comment type="cofactor">
    <cofactor evidence="4">
        <name>Zn(2+)</name>
        <dbReference type="ChEBI" id="CHEBI:29105"/>
    </cofactor>
</comment>
<proteinExistence type="inferred from homology"/>
<keyword evidence="2 4" id="KW-0862">Zinc</keyword>
<dbReference type="InterPro" id="IPR013149">
    <property type="entry name" value="ADH-like_C"/>
</dbReference>
<protein>
    <submittedName>
        <fullName evidence="6">L-gulonate 5-dehydrogenase</fullName>
        <ecNumber evidence="6">1.1.1.380</ecNumber>
    </submittedName>
</protein>
<dbReference type="InterPro" id="IPR050129">
    <property type="entry name" value="Zn_alcohol_dh"/>
</dbReference>
<sequence>MKAFQVNAPFEFALAHVEVPQVAPGEVKIDVAYAGICGSDMHIIHGQNAFVRFPRITGHEFSGVVREVGPGVEHLKAGDRVCIDPVISCGTCYPCRIDRPNVCTHLQVIGVHRDGGFSEHVCVPAENAHRLPDTLPLSHAALVEPYTIALNVLDRMQPHPGDSLLIYGAGVIGLTLVQMARALGLTDITVTDVIDTRLETAKSLGASRVLNGKAVDVEAHMREVTQGEGVPLIVDAACIPALMPQMVRLAAPAGRIGLLGFNAEPSDLVQLEMIKKELTLVGSRLNNRKFPKVIELIASGKLQVQELISHQVSFDDMPAAIGLIENHPEQTRKVLVEVGRAHS</sequence>
<dbReference type="Pfam" id="PF08240">
    <property type="entry name" value="ADH_N"/>
    <property type="match status" value="1"/>
</dbReference>
<dbReference type="Pfam" id="PF00107">
    <property type="entry name" value="ADH_zinc_N"/>
    <property type="match status" value="1"/>
</dbReference>
<dbReference type="Gene3D" id="3.90.180.10">
    <property type="entry name" value="Medium-chain alcohol dehydrogenases, catalytic domain"/>
    <property type="match status" value="1"/>
</dbReference>
<dbReference type="NCBIfam" id="NF007489">
    <property type="entry name" value="PRK10083.1"/>
    <property type="match status" value="1"/>
</dbReference>
<dbReference type="InterPro" id="IPR011032">
    <property type="entry name" value="GroES-like_sf"/>
</dbReference>
<dbReference type="SUPFAM" id="SSF50129">
    <property type="entry name" value="GroES-like"/>
    <property type="match status" value="1"/>
</dbReference>
<accession>A0A7Z0BQD8</accession>
<dbReference type="GO" id="GO:0008270">
    <property type="term" value="F:zinc ion binding"/>
    <property type="evidence" value="ECO:0007669"/>
    <property type="project" value="InterPro"/>
</dbReference>
<dbReference type="GO" id="GO:0016616">
    <property type="term" value="F:oxidoreductase activity, acting on the CH-OH group of donors, NAD or NADP as acceptor"/>
    <property type="evidence" value="ECO:0007669"/>
    <property type="project" value="UniProtKB-ARBA"/>
</dbReference>
<dbReference type="RefSeq" id="WP_179538313.1">
    <property type="nucleotide sequence ID" value="NZ_JACBYV010000001.1"/>
</dbReference>
<dbReference type="SUPFAM" id="SSF51735">
    <property type="entry name" value="NAD(P)-binding Rossmann-fold domains"/>
    <property type="match status" value="1"/>
</dbReference>
<organism evidence="6 7">
    <name type="scientific">Phytopseudomonas flavescens</name>
    <dbReference type="NCBI Taxonomy" id="29435"/>
    <lineage>
        <taxon>Bacteria</taxon>
        <taxon>Pseudomonadati</taxon>
        <taxon>Pseudomonadota</taxon>
        <taxon>Gammaproteobacteria</taxon>
        <taxon>Pseudomonadales</taxon>
        <taxon>Pseudomonadaceae</taxon>
        <taxon>Phytopseudomonas</taxon>
    </lineage>
</organism>
<dbReference type="InterPro" id="IPR013154">
    <property type="entry name" value="ADH-like_N"/>
</dbReference>
<dbReference type="AlphaFoldDB" id="A0A7Z0BQD8"/>
<evidence type="ECO:0000256" key="2">
    <source>
        <dbReference type="ARBA" id="ARBA00022833"/>
    </source>
</evidence>
<comment type="similarity">
    <text evidence="4">Belongs to the zinc-containing alcohol dehydrogenase family.</text>
</comment>
<evidence type="ECO:0000259" key="5">
    <source>
        <dbReference type="SMART" id="SM00829"/>
    </source>
</evidence>
<dbReference type="InterPro" id="IPR020843">
    <property type="entry name" value="ER"/>
</dbReference>
<dbReference type="Gene3D" id="3.40.50.720">
    <property type="entry name" value="NAD(P)-binding Rossmann-like Domain"/>
    <property type="match status" value="1"/>
</dbReference>
<dbReference type="Proteomes" id="UP000578688">
    <property type="component" value="Unassembled WGS sequence"/>
</dbReference>
<dbReference type="PANTHER" id="PTHR43401:SF2">
    <property type="entry name" value="L-THREONINE 3-DEHYDROGENASE"/>
    <property type="match status" value="1"/>
</dbReference>
<dbReference type="InterPro" id="IPR002328">
    <property type="entry name" value="ADH_Zn_CS"/>
</dbReference>
<dbReference type="EMBL" id="JACBYV010000001">
    <property type="protein sequence ID" value="NYH73058.1"/>
    <property type="molecule type" value="Genomic_DNA"/>
</dbReference>
<dbReference type="PROSITE" id="PS00059">
    <property type="entry name" value="ADH_ZINC"/>
    <property type="match status" value="1"/>
</dbReference>
<gene>
    <name evidence="6" type="ORF">FHR27_001668</name>
</gene>